<reference evidence="3" key="1">
    <citation type="journal article" date="2019" name="Int. J. Syst. Evol. Microbiol.">
        <title>The Global Catalogue of Microorganisms (GCM) 10K type strain sequencing project: providing services to taxonomists for standard genome sequencing and annotation.</title>
        <authorList>
            <consortium name="The Broad Institute Genomics Platform"/>
            <consortium name="The Broad Institute Genome Sequencing Center for Infectious Disease"/>
            <person name="Wu L."/>
            <person name="Ma J."/>
        </authorList>
    </citation>
    <scope>NUCLEOTIDE SEQUENCE [LARGE SCALE GENOMIC DNA]</scope>
    <source>
        <strain evidence="3">NBRC 102520</strain>
    </source>
</reference>
<gene>
    <name evidence="2" type="ORF">GCM10007857_58310</name>
</gene>
<organism evidence="2 3">
    <name type="scientific">Bradyrhizobium iriomotense</name>
    <dbReference type="NCBI Taxonomy" id="441950"/>
    <lineage>
        <taxon>Bacteria</taxon>
        <taxon>Pseudomonadati</taxon>
        <taxon>Pseudomonadota</taxon>
        <taxon>Alphaproteobacteria</taxon>
        <taxon>Hyphomicrobiales</taxon>
        <taxon>Nitrobacteraceae</taxon>
        <taxon>Bradyrhizobium</taxon>
    </lineage>
</organism>
<comment type="caution">
    <text evidence="2">The sequence shown here is derived from an EMBL/GenBank/DDBJ whole genome shotgun (WGS) entry which is preliminary data.</text>
</comment>
<feature type="chain" id="PRO_5047401267" evidence="1">
    <location>
        <begin position="22"/>
        <end position="93"/>
    </location>
</feature>
<protein>
    <submittedName>
        <fullName evidence="2">Uncharacterized protein</fullName>
    </submittedName>
</protein>
<dbReference type="Proteomes" id="UP001156905">
    <property type="component" value="Unassembled WGS sequence"/>
</dbReference>
<keyword evidence="1" id="KW-0732">Signal</keyword>
<proteinExistence type="predicted"/>
<dbReference type="EMBL" id="BSOW01000023">
    <property type="protein sequence ID" value="GLR89118.1"/>
    <property type="molecule type" value="Genomic_DNA"/>
</dbReference>
<evidence type="ECO:0000313" key="2">
    <source>
        <dbReference type="EMBL" id="GLR89118.1"/>
    </source>
</evidence>
<sequence length="93" mass="9939">MRNLIKTVAVLALLGSRGAIAQTVGTARSSAGSFTAATAPFSLTQDERLIGRAPIGHRQPRVRDVPSEIPGDLERLTEEDAAVDRRIIICRGC</sequence>
<name>A0ABQ6B5R3_9BRAD</name>
<evidence type="ECO:0000256" key="1">
    <source>
        <dbReference type="SAM" id="SignalP"/>
    </source>
</evidence>
<evidence type="ECO:0000313" key="3">
    <source>
        <dbReference type="Proteomes" id="UP001156905"/>
    </source>
</evidence>
<accession>A0ABQ6B5R3</accession>
<feature type="signal peptide" evidence="1">
    <location>
        <begin position="1"/>
        <end position="21"/>
    </location>
</feature>
<keyword evidence="3" id="KW-1185">Reference proteome</keyword>